<dbReference type="Gene3D" id="2.60.420.10">
    <property type="entry name" value="Maltose phosphorylase, domain 3"/>
    <property type="match status" value="1"/>
</dbReference>
<dbReference type="EMBL" id="DVLC01000064">
    <property type="protein sequence ID" value="HIT46880.1"/>
    <property type="molecule type" value="Genomic_DNA"/>
</dbReference>
<reference evidence="8" key="1">
    <citation type="submission" date="2020-10" db="EMBL/GenBank/DDBJ databases">
        <authorList>
            <person name="Gilroy R."/>
        </authorList>
    </citation>
    <scope>NUCLEOTIDE SEQUENCE</scope>
    <source>
        <strain evidence="8">ChiHecec2B26-709</strain>
    </source>
</reference>
<reference evidence="8" key="2">
    <citation type="journal article" date="2021" name="PeerJ">
        <title>Extensive microbial diversity within the chicken gut microbiome revealed by metagenomics and culture.</title>
        <authorList>
            <person name="Gilroy R."/>
            <person name="Ravi A."/>
            <person name="Getino M."/>
            <person name="Pursley I."/>
            <person name="Horton D.L."/>
            <person name="Alikhan N.F."/>
            <person name="Baker D."/>
            <person name="Gharbi K."/>
            <person name="Hall N."/>
            <person name="Watson M."/>
            <person name="Adriaenssens E.M."/>
            <person name="Foster-Nyarko E."/>
            <person name="Jarju S."/>
            <person name="Secka A."/>
            <person name="Antonio M."/>
            <person name="Oren A."/>
            <person name="Chaudhuri R.R."/>
            <person name="La Ragione R."/>
            <person name="Hildebrand F."/>
            <person name="Pallen M.J."/>
        </authorList>
    </citation>
    <scope>NUCLEOTIDE SEQUENCE</scope>
    <source>
        <strain evidence="8">ChiHecec2B26-709</strain>
    </source>
</reference>
<evidence type="ECO:0000256" key="2">
    <source>
        <dbReference type="ARBA" id="ARBA00012652"/>
    </source>
</evidence>
<dbReference type="InterPro" id="IPR008928">
    <property type="entry name" value="6-hairpin_glycosidase_sf"/>
</dbReference>
<sequence>MLLGKITRIPLQLTLAAVIVCAVGCSGRKDGGVFRTEALDTSSWDASAWISAADAAVVDGPITGDARAADGASWFVSTVRNKKDVTSAKWMTTGLGVYEIYVNGRLAGDEILKPGFTHTGKTRRSFTYDITGAIDTKAGAVNELSAQVTPGWWADKIVTPAGHSGMVGRKCAFRAVLELTYSDGSKELFGTGTENWKAGIAGPVTHTSIFDGEEYDARILPGYDTPEKLSAPEINTEFKGRILPSEGAEVYFRRDLALSPARIYVWKGVSGEGDDAYGKVEILREYEAGETIALDPGENLVVDFGQNCAAVPSFVFSAAEGTVLQCLPGELLNDGNGAKSRGMDGPEGSVHRLNLRTPDNGMILKYTFADSDTDASYCPRSTFFGYRYIAVSVSGPVKIKSVQSIPVSSVTQEMECGSITTGDESVNRLIANTLWGMRSNYLSVPTDCPQRNERLGWSADTQVFAETGTFFANTSAFLKKWMQDMMDSQDPEGGYPGVAPLAQYGGDMMRVGWADAGIIVPWTVWKQFGDTDIIEQCWDSMTRFIDHVEETRYDHNVLKDENHDYQWADWLSYEPLESCSGAIYRRDANGNRSLRPEAVEYWNYLSASYWVIDAGMMRDMAAAIGKDSGRFEKMEAEARDYIRKNFMTSDGRFRTEILNTMQTTALFALKNGIVEGEAREAMIARLKENFALHGNCLQTGFLGTSILMPTLSENGMSDIAWELLFQRKNPSWLYSIDNGATTIWERWNSYMKESGMGPKGMNSFNHYAYGVVCEWLWETAAGIAADPAAPGFRHIIMKPVPDRRLGHLEAVYNSASGQIRSAWRYEGDNWIWEFTIPEGCTASVTLPGQTDSREYGAGSHEVTVA</sequence>
<dbReference type="PANTHER" id="PTHR33307">
    <property type="entry name" value="ALPHA-RHAMNOSIDASE (EUROFUNG)"/>
    <property type="match status" value="1"/>
</dbReference>
<proteinExistence type="predicted"/>
<name>A0A9D1GNM8_9BACT</name>
<evidence type="ECO:0000256" key="1">
    <source>
        <dbReference type="ARBA" id="ARBA00001445"/>
    </source>
</evidence>
<evidence type="ECO:0000259" key="6">
    <source>
        <dbReference type="Pfam" id="PF17389"/>
    </source>
</evidence>
<evidence type="ECO:0000259" key="5">
    <source>
        <dbReference type="Pfam" id="PF08531"/>
    </source>
</evidence>
<dbReference type="InterPro" id="IPR035396">
    <property type="entry name" value="Bac_rhamnosid6H"/>
</dbReference>
<feature type="non-terminal residue" evidence="8">
    <location>
        <position position="865"/>
    </location>
</feature>
<dbReference type="GO" id="GO:0030596">
    <property type="term" value="F:alpha-L-rhamnosidase activity"/>
    <property type="evidence" value="ECO:0007669"/>
    <property type="project" value="UniProtKB-EC"/>
</dbReference>
<dbReference type="InterPro" id="IPR013737">
    <property type="entry name" value="Bac_rhamnosid_N"/>
</dbReference>
<dbReference type="Gene3D" id="1.50.10.10">
    <property type="match status" value="1"/>
</dbReference>
<dbReference type="InterPro" id="IPR012341">
    <property type="entry name" value="6hp_glycosidase-like_sf"/>
</dbReference>
<feature type="domain" description="Alpha-L-rhamnosidase six-hairpin glycosidase" evidence="6">
    <location>
        <begin position="416"/>
        <end position="779"/>
    </location>
</feature>
<gene>
    <name evidence="8" type="ORF">IAC35_03370</name>
</gene>
<dbReference type="InterPro" id="IPR008902">
    <property type="entry name" value="Rhamnosid_concanavalin"/>
</dbReference>
<comment type="catalytic activity">
    <reaction evidence="1">
        <text>Hydrolysis of terminal non-reducing alpha-L-rhamnose residues in alpha-L-rhamnosides.</text>
        <dbReference type="EC" id="3.2.1.40"/>
    </reaction>
</comment>
<accession>A0A9D1GNM8</accession>
<evidence type="ECO:0000259" key="4">
    <source>
        <dbReference type="Pfam" id="PF05592"/>
    </source>
</evidence>
<dbReference type="Pfam" id="PF08531">
    <property type="entry name" value="Bac_rhamnosid_N"/>
    <property type="match status" value="1"/>
</dbReference>
<dbReference type="InterPro" id="IPR016007">
    <property type="entry name" value="Alpha_rhamnosid"/>
</dbReference>
<feature type="domain" description="Alpha-L-rhamnosidase concanavalin-like" evidence="4">
    <location>
        <begin position="298"/>
        <end position="397"/>
    </location>
</feature>
<dbReference type="SUPFAM" id="SSF48208">
    <property type="entry name" value="Six-hairpin glycosidases"/>
    <property type="match status" value="1"/>
</dbReference>
<dbReference type="GO" id="GO:0005975">
    <property type="term" value="P:carbohydrate metabolic process"/>
    <property type="evidence" value="ECO:0007669"/>
    <property type="project" value="InterPro"/>
</dbReference>
<dbReference type="AlphaFoldDB" id="A0A9D1GNM8"/>
<dbReference type="EC" id="3.2.1.40" evidence="2"/>
<dbReference type="Pfam" id="PF17389">
    <property type="entry name" value="Bac_rhamnosid6H"/>
    <property type="match status" value="1"/>
</dbReference>
<dbReference type="Gene3D" id="2.60.120.260">
    <property type="entry name" value="Galactose-binding domain-like"/>
    <property type="match status" value="2"/>
</dbReference>
<dbReference type="Pfam" id="PF05592">
    <property type="entry name" value="Bac_rhamnosid"/>
    <property type="match status" value="1"/>
</dbReference>
<dbReference type="PANTHER" id="PTHR33307:SF6">
    <property type="entry name" value="ALPHA-RHAMNOSIDASE (EUROFUNG)-RELATED"/>
    <property type="match status" value="1"/>
</dbReference>
<evidence type="ECO:0000259" key="7">
    <source>
        <dbReference type="Pfam" id="PF17390"/>
    </source>
</evidence>
<dbReference type="Proteomes" id="UP000886881">
    <property type="component" value="Unassembled WGS sequence"/>
</dbReference>
<evidence type="ECO:0000313" key="9">
    <source>
        <dbReference type="Proteomes" id="UP000886881"/>
    </source>
</evidence>
<evidence type="ECO:0000313" key="8">
    <source>
        <dbReference type="EMBL" id="HIT46880.1"/>
    </source>
</evidence>
<protein>
    <recommendedName>
        <fullName evidence="2">alpha-L-rhamnosidase</fullName>
        <ecNumber evidence="2">3.2.1.40</ecNumber>
    </recommendedName>
</protein>
<dbReference type="Pfam" id="PF17390">
    <property type="entry name" value="Bac_rhamnosid_C"/>
    <property type="match status" value="1"/>
</dbReference>
<feature type="domain" description="Alpha-L-rhamnosidase C-terminal" evidence="7">
    <location>
        <begin position="782"/>
        <end position="856"/>
    </location>
</feature>
<feature type="domain" description="Bacterial alpha-L-rhamnosidase N-terminal" evidence="5">
    <location>
        <begin position="83"/>
        <end position="227"/>
    </location>
</feature>
<dbReference type="InterPro" id="IPR035398">
    <property type="entry name" value="Bac_rhamnosid_C"/>
</dbReference>
<comment type="caution">
    <text evidence="8">The sequence shown here is derived from an EMBL/GenBank/DDBJ whole genome shotgun (WGS) entry which is preliminary data.</text>
</comment>
<evidence type="ECO:0000256" key="3">
    <source>
        <dbReference type="ARBA" id="ARBA00022801"/>
    </source>
</evidence>
<keyword evidence="3 8" id="KW-0378">Hydrolase</keyword>
<organism evidence="8 9">
    <name type="scientific">Candidatus Cryptobacteroides merdipullorum</name>
    <dbReference type="NCBI Taxonomy" id="2840771"/>
    <lineage>
        <taxon>Bacteria</taxon>
        <taxon>Pseudomonadati</taxon>
        <taxon>Bacteroidota</taxon>
        <taxon>Bacteroidia</taxon>
        <taxon>Bacteroidales</taxon>
        <taxon>Candidatus Cryptobacteroides</taxon>
    </lineage>
</organism>